<evidence type="ECO:0000313" key="3">
    <source>
        <dbReference type="Proteomes" id="UP001320119"/>
    </source>
</evidence>
<dbReference type="PANTHER" id="PTHR42714:SF2">
    <property type="entry name" value="TRNA MODIFICATION GTPASE GTPBP3, MITOCHONDRIAL"/>
    <property type="match status" value="1"/>
</dbReference>
<dbReference type="InterPro" id="IPR021871">
    <property type="entry name" value="DUF3482"/>
</dbReference>
<dbReference type="InterPro" id="IPR027417">
    <property type="entry name" value="P-loop_NTPase"/>
</dbReference>
<dbReference type="Gene3D" id="3.40.50.300">
    <property type="entry name" value="P-loop containing nucleotide triphosphate hydrolases"/>
    <property type="match status" value="1"/>
</dbReference>
<dbReference type="Pfam" id="PF01926">
    <property type="entry name" value="MMR_HSR1"/>
    <property type="match status" value="1"/>
</dbReference>
<name>A0AAN2BKD6_9GAMM</name>
<dbReference type="PANTHER" id="PTHR42714">
    <property type="entry name" value="TRNA MODIFICATION GTPASE GTPBP3"/>
    <property type="match status" value="1"/>
</dbReference>
<protein>
    <recommendedName>
        <fullName evidence="1">G domain-containing protein</fullName>
    </recommendedName>
</protein>
<gene>
    <name evidence="2" type="ORF">MARGE09_P2078</name>
</gene>
<dbReference type="InterPro" id="IPR006073">
    <property type="entry name" value="GTP-bd"/>
</dbReference>
<dbReference type="GO" id="GO:0005525">
    <property type="term" value="F:GTP binding"/>
    <property type="evidence" value="ECO:0007669"/>
    <property type="project" value="InterPro"/>
</dbReference>
<dbReference type="KEGG" id="marq:MARGE09_P2078"/>
<feature type="domain" description="G" evidence="1">
    <location>
        <begin position="7"/>
        <end position="77"/>
    </location>
</feature>
<proteinExistence type="predicted"/>
<organism evidence="2 3">
    <name type="scientific">Marinagarivorans cellulosilyticus</name>
    <dbReference type="NCBI Taxonomy" id="2721545"/>
    <lineage>
        <taxon>Bacteria</taxon>
        <taxon>Pseudomonadati</taxon>
        <taxon>Pseudomonadota</taxon>
        <taxon>Gammaproteobacteria</taxon>
        <taxon>Cellvibrionales</taxon>
        <taxon>Cellvibrionaceae</taxon>
        <taxon>Marinagarivorans</taxon>
    </lineage>
</organism>
<accession>A0AAN2BKD6</accession>
<dbReference type="SUPFAM" id="SSF52540">
    <property type="entry name" value="P-loop containing nucleoside triphosphate hydrolases"/>
    <property type="match status" value="1"/>
</dbReference>
<keyword evidence="3" id="KW-1185">Reference proteome</keyword>
<dbReference type="Pfam" id="PF11981">
    <property type="entry name" value="DUF3482"/>
    <property type="match status" value="1"/>
</dbReference>
<dbReference type="GO" id="GO:0030488">
    <property type="term" value="P:tRNA methylation"/>
    <property type="evidence" value="ECO:0007669"/>
    <property type="project" value="TreeGrafter"/>
</dbReference>
<evidence type="ECO:0000259" key="1">
    <source>
        <dbReference type="Pfam" id="PF01926"/>
    </source>
</evidence>
<dbReference type="GO" id="GO:0005737">
    <property type="term" value="C:cytoplasm"/>
    <property type="evidence" value="ECO:0007669"/>
    <property type="project" value="TreeGrafter"/>
</dbReference>
<dbReference type="AlphaFoldDB" id="A0AAN2BKD6"/>
<dbReference type="Proteomes" id="UP001320119">
    <property type="component" value="Chromosome"/>
</dbReference>
<dbReference type="GO" id="GO:0002098">
    <property type="term" value="P:tRNA wobble uridine modification"/>
    <property type="evidence" value="ECO:0007669"/>
    <property type="project" value="TreeGrafter"/>
</dbReference>
<reference evidence="2 3" key="1">
    <citation type="journal article" date="2022" name="IScience">
        <title>An ultrasensitive nanofiber-based assay for enzymatic hydrolysis and deep-sea microbial degradation of cellulose.</title>
        <authorList>
            <person name="Tsudome M."/>
            <person name="Tachioka M."/>
            <person name="Miyazaki M."/>
            <person name="Uchimura K."/>
            <person name="Tsuda M."/>
            <person name="Takaki Y."/>
            <person name="Deguchi S."/>
        </authorList>
    </citation>
    <scope>NUCLEOTIDE SEQUENCE [LARGE SCALE GENOMIC DNA]</scope>
    <source>
        <strain evidence="2 3">GE09</strain>
    </source>
</reference>
<evidence type="ECO:0000313" key="2">
    <source>
        <dbReference type="EMBL" id="BCD97877.1"/>
    </source>
</evidence>
<sequence length="468" mass="51693">MHNEPTFAVVGHPNKGKSSIVAALTHTDSVSISALSGTTTQAQSFSFYLAGQPLYHLVDTPGFQRPRQLLDYIEQHAANASERLAAIHRFITEYHQKNVQQSSAPRFKDEVELLTPILDGAGIIYVVDGSVPYTPEYEAEMTLLQWTGQPRMALINPIGGEQYVGEWESALGQFFSLVRVFNPMTASVDKQCAILSAFAQLSTQWQPSLARSQQLILQQQQQHATQAAFALSQYLIEVLRYSTVLPLPDESLKNTLKKQLQSQYKYALKQREEQFQASIAILYEHQNLQAEGDELVLDYPDIFDQSAWYLFGLTRQKLVALSASAGAAAGALLDIGVGGASLMTGAVLGGITSGAASLYFSAEPEKISLKKMPLGGQQLMAGPVKNLQFAFVLLGRALSFQRAVAQHSHANRDVLQLRYEQDEHWLQTLDKTQQLSLTRLLQKAGKGLSAREVEKLQEIVMALISKVE</sequence>
<dbReference type="RefSeq" id="WP_236981842.1">
    <property type="nucleotide sequence ID" value="NZ_AP023086.1"/>
</dbReference>
<dbReference type="EMBL" id="AP023086">
    <property type="protein sequence ID" value="BCD97877.1"/>
    <property type="molecule type" value="Genomic_DNA"/>
</dbReference>